<reference evidence="1 3" key="2">
    <citation type="submission" date="2018-11" db="EMBL/GenBank/DDBJ databases">
        <authorList>
            <consortium name="Pathogen Informatics"/>
        </authorList>
    </citation>
    <scope>NUCLEOTIDE SEQUENCE [LARGE SCALE GENOMIC DNA]</scope>
</reference>
<dbReference type="Proteomes" id="UP000274756">
    <property type="component" value="Unassembled WGS sequence"/>
</dbReference>
<evidence type="ECO:0000313" key="4">
    <source>
        <dbReference type="WBParaSite" id="DME_0000384301-mRNA-1"/>
    </source>
</evidence>
<protein>
    <submittedName>
        <fullName evidence="4">Transposase</fullName>
    </submittedName>
</protein>
<accession>A0A0N4U9R4</accession>
<name>A0A0N4U9R4_DRAME</name>
<sequence>MKPGKSGVKKRLMEQILDTWTRQDNMVKCYNKRDYQLVAQRFNLGKKKLLSQLERNILCTISQTKCSKRRGKKGRATVGKLEVIFQHLHYKGKQLT</sequence>
<dbReference type="EMBL" id="UYYG01001163">
    <property type="protein sequence ID" value="VDN57875.1"/>
    <property type="molecule type" value="Genomic_DNA"/>
</dbReference>
<dbReference type="Proteomes" id="UP000038040">
    <property type="component" value="Unplaced"/>
</dbReference>
<evidence type="ECO:0000313" key="3">
    <source>
        <dbReference type="Proteomes" id="UP000274756"/>
    </source>
</evidence>
<proteinExistence type="predicted"/>
<dbReference type="AlphaFoldDB" id="A0A0N4U9R4"/>
<organism evidence="2 4">
    <name type="scientific">Dracunculus medinensis</name>
    <name type="common">Guinea worm</name>
    <dbReference type="NCBI Taxonomy" id="318479"/>
    <lineage>
        <taxon>Eukaryota</taxon>
        <taxon>Metazoa</taxon>
        <taxon>Ecdysozoa</taxon>
        <taxon>Nematoda</taxon>
        <taxon>Chromadorea</taxon>
        <taxon>Rhabditida</taxon>
        <taxon>Spirurina</taxon>
        <taxon>Dracunculoidea</taxon>
        <taxon>Dracunculidae</taxon>
        <taxon>Dracunculus</taxon>
    </lineage>
</organism>
<evidence type="ECO:0000313" key="2">
    <source>
        <dbReference type="Proteomes" id="UP000038040"/>
    </source>
</evidence>
<evidence type="ECO:0000313" key="1">
    <source>
        <dbReference type="EMBL" id="VDN57875.1"/>
    </source>
</evidence>
<keyword evidence="3" id="KW-1185">Reference proteome</keyword>
<dbReference type="WBParaSite" id="DME_0000384301-mRNA-1">
    <property type="protein sequence ID" value="DME_0000384301-mRNA-1"/>
    <property type="gene ID" value="DME_0000384301"/>
</dbReference>
<reference evidence="4" key="1">
    <citation type="submission" date="2017-02" db="UniProtKB">
        <authorList>
            <consortium name="WormBaseParasite"/>
        </authorList>
    </citation>
    <scope>IDENTIFICATION</scope>
</reference>
<gene>
    <name evidence="1" type="ORF">DME_LOCUS7848</name>
</gene>